<reference evidence="1 2" key="1">
    <citation type="submission" date="2021-11" db="EMBL/GenBank/DDBJ databases">
        <title>Genomic of Niabella pedocola.</title>
        <authorList>
            <person name="Wu T."/>
        </authorList>
    </citation>
    <scope>NUCLEOTIDE SEQUENCE [LARGE SCALE GENOMIC DNA]</scope>
    <source>
        <strain evidence="1 2">JCM 31011</strain>
    </source>
</reference>
<dbReference type="Proteomes" id="UP001199816">
    <property type="component" value="Unassembled WGS sequence"/>
</dbReference>
<organism evidence="1 2">
    <name type="scientific">Niabella pedocola</name>
    <dbReference type="NCBI Taxonomy" id="1752077"/>
    <lineage>
        <taxon>Bacteria</taxon>
        <taxon>Pseudomonadati</taxon>
        <taxon>Bacteroidota</taxon>
        <taxon>Chitinophagia</taxon>
        <taxon>Chitinophagales</taxon>
        <taxon>Chitinophagaceae</taxon>
        <taxon>Niabella</taxon>
    </lineage>
</organism>
<comment type="caution">
    <text evidence="1">The sequence shown here is derived from an EMBL/GenBank/DDBJ whole genome shotgun (WGS) entry which is preliminary data.</text>
</comment>
<protein>
    <recommendedName>
        <fullName evidence="3">Transposase InsH N-terminal domain-containing protein</fullName>
    </recommendedName>
</protein>
<accession>A0ABS8PPR5</accession>
<proteinExistence type="predicted"/>
<sequence length="53" mass="6684">MAVLVFFLQHRLFGKRTFFKKRQDRYCINRLMFRYFLDMLYQWMHGAEESSNI</sequence>
<dbReference type="EMBL" id="JAJNEC010000005">
    <property type="protein sequence ID" value="MCD2423090.1"/>
    <property type="molecule type" value="Genomic_DNA"/>
</dbReference>
<dbReference type="RefSeq" id="WP_231007332.1">
    <property type="nucleotide sequence ID" value="NZ_JAJNEC010000005.1"/>
</dbReference>
<gene>
    <name evidence="1" type="ORF">LQ567_09975</name>
</gene>
<evidence type="ECO:0008006" key="3">
    <source>
        <dbReference type="Google" id="ProtNLM"/>
    </source>
</evidence>
<evidence type="ECO:0000313" key="2">
    <source>
        <dbReference type="Proteomes" id="UP001199816"/>
    </source>
</evidence>
<keyword evidence="2" id="KW-1185">Reference proteome</keyword>
<name>A0ABS8PPR5_9BACT</name>
<evidence type="ECO:0000313" key="1">
    <source>
        <dbReference type="EMBL" id="MCD2423090.1"/>
    </source>
</evidence>